<dbReference type="SUPFAM" id="SSF46689">
    <property type="entry name" value="Homeodomain-like"/>
    <property type="match status" value="1"/>
</dbReference>
<reference evidence="11 12" key="1">
    <citation type="submission" date="2016-10" db="EMBL/GenBank/DDBJ databases">
        <authorList>
            <person name="de Groot N.N."/>
        </authorList>
    </citation>
    <scope>NUCLEOTIDE SEQUENCE [LARGE SCALE GENOMIC DNA]</scope>
    <source>
        <strain evidence="11 12">CGMCC 1.6114</strain>
    </source>
</reference>
<name>A0A1I6UF81_9FLAO</name>
<dbReference type="SUPFAM" id="SSF48498">
    <property type="entry name" value="Tetracyclin repressor-like, C-terminal domain"/>
    <property type="match status" value="1"/>
</dbReference>
<sequence length="200" mass="23250">MGRKSLKKERQKEIIEAFYNVAKKEGLENTSVAKVAKELDVNNSLILHYFNSKDELIFGLINYILDNYKSLYNPNHSGDSRTKLISTINNLFSREWNSLIDDGVFYSSFALVFRNKAIQEAYKNMHQSLRNYLTEVIKEAQTDNVVEVENAKETAELIFILVEGSYYYLSLYDASTPVYEEKIKRYKKAALEMLKINEKV</sequence>
<dbReference type="InterPro" id="IPR001647">
    <property type="entry name" value="HTH_TetR"/>
</dbReference>
<comment type="subunit">
    <text evidence="2">Homodimer.</text>
</comment>
<dbReference type="Pfam" id="PF00440">
    <property type="entry name" value="TetR_N"/>
    <property type="match status" value="1"/>
</dbReference>
<dbReference type="PROSITE" id="PS50977">
    <property type="entry name" value="HTH_TETR_2"/>
    <property type="match status" value="1"/>
</dbReference>
<dbReference type="PANTHER" id="PTHR43479">
    <property type="entry name" value="ACREF/ENVCD OPERON REPRESSOR-RELATED"/>
    <property type="match status" value="1"/>
</dbReference>
<evidence type="ECO:0000256" key="7">
    <source>
        <dbReference type="ARBA" id="ARBA00023163"/>
    </source>
</evidence>
<evidence type="ECO:0000256" key="3">
    <source>
        <dbReference type="ARBA" id="ARBA00014341"/>
    </source>
</evidence>
<evidence type="ECO:0000256" key="6">
    <source>
        <dbReference type="ARBA" id="ARBA00023125"/>
    </source>
</evidence>
<dbReference type="PANTHER" id="PTHR43479:SF11">
    <property type="entry name" value="ACREF_ENVCD OPERON REPRESSOR-RELATED"/>
    <property type="match status" value="1"/>
</dbReference>
<dbReference type="OrthoDB" id="7618612at2"/>
<accession>A0A1I6UF81</accession>
<dbReference type="RefSeq" id="WP_038263376.1">
    <property type="nucleotide sequence ID" value="NZ_FPAG01000007.1"/>
</dbReference>
<organism evidence="11 12">
    <name type="scientific">Zhouia amylolytica</name>
    <dbReference type="NCBI Taxonomy" id="376730"/>
    <lineage>
        <taxon>Bacteria</taxon>
        <taxon>Pseudomonadati</taxon>
        <taxon>Bacteroidota</taxon>
        <taxon>Flavobacteriia</taxon>
        <taxon>Flavobacteriales</taxon>
        <taxon>Flavobacteriaceae</taxon>
        <taxon>Zhouia</taxon>
    </lineage>
</organism>
<keyword evidence="7" id="KW-0804">Transcription</keyword>
<keyword evidence="5" id="KW-0805">Transcription regulation</keyword>
<dbReference type="Gene3D" id="1.10.357.10">
    <property type="entry name" value="Tetracycline Repressor, domain 2"/>
    <property type="match status" value="1"/>
</dbReference>
<protein>
    <recommendedName>
        <fullName evidence="3">Biofilm operon icaADBC HTH-type negative transcriptional regulator IcaR</fullName>
    </recommendedName>
    <alternativeName>
        <fullName evidence="8">Intercellular adhesion protein R</fullName>
    </alternativeName>
</protein>
<evidence type="ECO:0000259" key="10">
    <source>
        <dbReference type="PROSITE" id="PS50977"/>
    </source>
</evidence>
<dbReference type="InterPro" id="IPR036271">
    <property type="entry name" value="Tet_transcr_reg_TetR-rel_C_sf"/>
</dbReference>
<evidence type="ECO:0000256" key="8">
    <source>
        <dbReference type="ARBA" id="ARBA00030200"/>
    </source>
</evidence>
<evidence type="ECO:0000313" key="12">
    <source>
        <dbReference type="Proteomes" id="UP000183209"/>
    </source>
</evidence>
<dbReference type="AlphaFoldDB" id="A0A1I6UF81"/>
<comment type="function">
    <text evidence="1">Represses transcription of the icaADBC operon necessary for biofilm production.</text>
</comment>
<dbReference type="EMBL" id="FPAG01000007">
    <property type="protein sequence ID" value="SFT00083.1"/>
    <property type="molecule type" value="Genomic_DNA"/>
</dbReference>
<feature type="domain" description="HTH tetR-type" evidence="10">
    <location>
        <begin position="8"/>
        <end position="68"/>
    </location>
</feature>
<evidence type="ECO:0000256" key="2">
    <source>
        <dbReference type="ARBA" id="ARBA00011738"/>
    </source>
</evidence>
<dbReference type="Pfam" id="PF18665">
    <property type="entry name" value="TetR_C_37"/>
    <property type="match status" value="1"/>
</dbReference>
<dbReference type="InterPro" id="IPR050624">
    <property type="entry name" value="HTH-type_Tx_Regulator"/>
</dbReference>
<evidence type="ECO:0000256" key="9">
    <source>
        <dbReference type="PROSITE-ProRule" id="PRU00335"/>
    </source>
</evidence>
<dbReference type="InterPro" id="IPR009057">
    <property type="entry name" value="Homeodomain-like_sf"/>
</dbReference>
<evidence type="ECO:0000256" key="4">
    <source>
        <dbReference type="ARBA" id="ARBA00022491"/>
    </source>
</evidence>
<evidence type="ECO:0000256" key="1">
    <source>
        <dbReference type="ARBA" id="ARBA00002291"/>
    </source>
</evidence>
<gene>
    <name evidence="11" type="ORF">SAMN04487906_2432</name>
</gene>
<keyword evidence="6 9" id="KW-0238">DNA-binding</keyword>
<dbReference type="GO" id="GO:0003677">
    <property type="term" value="F:DNA binding"/>
    <property type="evidence" value="ECO:0007669"/>
    <property type="project" value="UniProtKB-UniRule"/>
</dbReference>
<evidence type="ECO:0000256" key="5">
    <source>
        <dbReference type="ARBA" id="ARBA00023015"/>
    </source>
</evidence>
<proteinExistence type="predicted"/>
<evidence type="ECO:0000313" key="11">
    <source>
        <dbReference type="EMBL" id="SFT00083.1"/>
    </source>
</evidence>
<dbReference type="Proteomes" id="UP000183209">
    <property type="component" value="Unassembled WGS sequence"/>
</dbReference>
<dbReference type="InterPro" id="IPR041646">
    <property type="entry name" value="IcaR_C"/>
</dbReference>
<feature type="DNA-binding region" description="H-T-H motif" evidence="9">
    <location>
        <begin position="31"/>
        <end position="50"/>
    </location>
</feature>
<keyword evidence="4" id="KW-0678">Repressor</keyword>